<dbReference type="InterPro" id="IPR036477">
    <property type="entry name" value="Formyl_transf_N_sf"/>
</dbReference>
<dbReference type="EMBL" id="LAZR01021339">
    <property type="protein sequence ID" value="KKL85679.1"/>
    <property type="molecule type" value="Genomic_DNA"/>
</dbReference>
<evidence type="ECO:0000256" key="4">
    <source>
        <dbReference type="ARBA" id="ARBA00022755"/>
    </source>
</evidence>
<comment type="caution">
    <text evidence="6">The sequence shown here is derived from an EMBL/GenBank/DDBJ whole genome shotgun (WGS) entry which is preliminary data.</text>
</comment>
<dbReference type="SUPFAM" id="SSF53328">
    <property type="entry name" value="Formyltransferase"/>
    <property type="match status" value="1"/>
</dbReference>
<dbReference type="PANTHER" id="PTHR43369:SF2">
    <property type="entry name" value="PHOSPHORIBOSYLGLYCINAMIDE FORMYLTRANSFERASE"/>
    <property type="match status" value="1"/>
</dbReference>
<reference evidence="6" key="1">
    <citation type="journal article" date="2015" name="Nature">
        <title>Complex archaea that bridge the gap between prokaryotes and eukaryotes.</title>
        <authorList>
            <person name="Spang A."/>
            <person name="Saw J.H."/>
            <person name="Jorgensen S.L."/>
            <person name="Zaremba-Niedzwiedzka K."/>
            <person name="Martijn J."/>
            <person name="Lind A.E."/>
            <person name="van Eijk R."/>
            <person name="Schleper C."/>
            <person name="Guy L."/>
            <person name="Ettema T.J."/>
        </authorList>
    </citation>
    <scope>NUCLEOTIDE SEQUENCE</scope>
</reference>
<dbReference type="Gene3D" id="3.40.50.170">
    <property type="entry name" value="Formyl transferase, N-terminal domain"/>
    <property type="match status" value="1"/>
</dbReference>
<feature type="non-terminal residue" evidence="6">
    <location>
        <position position="69"/>
    </location>
</feature>
<evidence type="ECO:0000256" key="1">
    <source>
        <dbReference type="ARBA" id="ARBA00005054"/>
    </source>
</evidence>
<protein>
    <recommendedName>
        <fullName evidence="2">phosphoribosylglycinamide formyltransferase 1</fullName>
        <ecNumber evidence="2">2.1.2.2</ecNumber>
    </recommendedName>
</protein>
<accession>A0A0F9FGZ9</accession>
<evidence type="ECO:0000259" key="5">
    <source>
        <dbReference type="Pfam" id="PF00551"/>
    </source>
</evidence>
<name>A0A0F9FGZ9_9ZZZZ</name>
<dbReference type="Pfam" id="PF00551">
    <property type="entry name" value="Formyl_trans_N"/>
    <property type="match status" value="1"/>
</dbReference>
<feature type="domain" description="Formyl transferase N-terminal" evidence="5">
    <location>
        <begin position="5"/>
        <end position="65"/>
    </location>
</feature>
<dbReference type="GO" id="GO:0005829">
    <property type="term" value="C:cytosol"/>
    <property type="evidence" value="ECO:0007669"/>
    <property type="project" value="TreeGrafter"/>
</dbReference>
<keyword evidence="4" id="KW-0658">Purine biosynthesis</keyword>
<dbReference type="AlphaFoldDB" id="A0A0F9FGZ9"/>
<keyword evidence="3" id="KW-0808">Transferase</keyword>
<dbReference type="EC" id="2.1.2.2" evidence="2"/>
<evidence type="ECO:0000313" key="6">
    <source>
        <dbReference type="EMBL" id="KKL85679.1"/>
    </source>
</evidence>
<dbReference type="PANTHER" id="PTHR43369">
    <property type="entry name" value="PHOSPHORIBOSYLGLYCINAMIDE FORMYLTRANSFERASE"/>
    <property type="match status" value="1"/>
</dbReference>
<dbReference type="InterPro" id="IPR002376">
    <property type="entry name" value="Formyl_transf_N"/>
</dbReference>
<comment type="pathway">
    <text evidence="1">Purine metabolism; IMP biosynthesis via de novo pathway; N(2)-formyl-N(1)-(5-phospho-D-ribosyl)glycinamide from N(1)-(5-phospho-D-ribosyl)glycinamide (10-formyl THF route): step 1/1.</text>
</comment>
<dbReference type="GO" id="GO:0004644">
    <property type="term" value="F:phosphoribosylglycinamide formyltransferase activity"/>
    <property type="evidence" value="ECO:0007669"/>
    <property type="project" value="UniProtKB-EC"/>
</dbReference>
<organism evidence="6">
    <name type="scientific">marine sediment metagenome</name>
    <dbReference type="NCBI Taxonomy" id="412755"/>
    <lineage>
        <taxon>unclassified sequences</taxon>
        <taxon>metagenomes</taxon>
        <taxon>ecological metagenomes</taxon>
    </lineage>
</organism>
<proteinExistence type="predicted"/>
<dbReference type="GO" id="GO:0006189">
    <property type="term" value="P:'de novo' IMP biosynthetic process"/>
    <property type="evidence" value="ECO:0007669"/>
    <property type="project" value="TreeGrafter"/>
</dbReference>
<sequence>MRVVKIGAIASGSGSNFESIVDACEKGILKNKATIKILICNKAEAYCMERAKNHNVPYVLIESDNHQGT</sequence>
<evidence type="ECO:0000256" key="2">
    <source>
        <dbReference type="ARBA" id="ARBA00012254"/>
    </source>
</evidence>
<evidence type="ECO:0000256" key="3">
    <source>
        <dbReference type="ARBA" id="ARBA00022679"/>
    </source>
</evidence>
<gene>
    <name evidence="6" type="ORF">LCGC14_1952340</name>
</gene>